<sequence>MSDPSIYDATVPTEGSVALAHQQIIRVKRLGTFENITGDVNNLLDTPTPVTVKREVYGTKGTDSSDIIGYSHVVTFDVEAVRDATGAIAQPWLKALIKAGKSKGAANKLDAQVFDALDGSLDATEGSYSVAFVPLNTGYADKGGYKFTLTSDGVVRDVPSPVAGDGKPTIESIPTANGKTTGDQLVIRGYNLDTVTSGTIDGQAITKITPIDENTLVFVIPATVTGAAPIVLTNPAGASAAFNYTAA</sequence>
<evidence type="ECO:0000259" key="1">
    <source>
        <dbReference type="Pfam" id="PF01833"/>
    </source>
</evidence>
<dbReference type="Proteomes" id="UP001174210">
    <property type="component" value="Unassembled WGS sequence"/>
</dbReference>
<dbReference type="Pfam" id="PF01833">
    <property type="entry name" value="TIG"/>
    <property type="match status" value="1"/>
</dbReference>
<dbReference type="RefSeq" id="WP_301219798.1">
    <property type="nucleotide sequence ID" value="NZ_JAROCB010000004.1"/>
</dbReference>
<keyword evidence="3" id="KW-1185">Reference proteome</keyword>
<feature type="domain" description="IPT/TIG" evidence="1">
    <location>
        <begin position="168"/>
        <end position="244"/>
    </location>
</feature>
<dbReference type="SUPFAM" id="SSF81296">
    <property type="entry name" value="E set domains"/>
    <property type="match status" value="1"/>
</dbReference>
<dbReference type="Gene3D" id="2.60.40.10">
    <property type="entry name" value="Immunoglobulins"/>
    <property type="match status" value="1"/>
</dbReference>
<proteinExistence type="predicted"/>
<reference evidence="2" key="1">
    <citation type="submission" date="2023-03" db="EMBL/GenBank/DDBJ databases">
        <title>MT1 and MT2 Draft Genomes of Novel Species.</title>
        <authorList>
            <person name="Venkateswaran K."/>
        </authorList>
    </citation>
    <scope>NUCLEOTIDE SEQUENCE</scope>
    <source>
        <strain evidence="2">F6_8S_P_1A</strain>
    </source>
</reference>
<dbReference type="InterPro" id="IPR002909">
    <property type="entry name" value="IPT_dom"/>
</dbReference>
<name>A0ABT8J2I9_9MICO</name>
<accession>A0ABT8J2I9</accession>
<dbReference type="CDD" id="cd00102">
    <property type="entry name" value="IPT"/>
    <property type="match status" value="1"/>
</dbReference>
<protein>
    <submittedName>
        <fullName evidence="2">IPT/TIG domain-containing protein</fullName>
    </submittedName>
</protein>
<gene>
    <name evidence="2" type="ORF">P5G59_14975</name>
</gene>
<comment type="caution">
    <text evidence="2">The sequence shown here is derived from an EMBL/GenBank/DDBJ whole genome shotgun (WGS) entry which is preliminary data.</text>
</comment>
<organism evidence="2 3">
    <name type="scientific">Leifsonia virtsii</name>
    <dbReference type="NCBI Taxonomy" id="3035915"/>
    <lineage>
        <taxon>Bacteria</taxon>
        <taxon>Bacillati</taxon>
        <taxon>Actinomycetota</taxon>
        <taxon>Actinomycetes</taxon>
        <taxon>Micrococcales</taxon>
        <taxon>Microbacteriaceae</taxon>
        <taxon>Leifsonia</taxon>
    </lineage>
</organism>
<dbReference type="InterPro" id="IPR014756">
    <property type="entry name" value="Ig_E-set"/>
</dbReference>
<dbReference type="EMBL" id="JAROCB010000004">
    <property type="protein sequence ID" value="MDN4598454.1"/>
    <property type="molecule type" value="Genomic_DNA"/>
</dbReference>
<evidence type="ECO:0000313" key="3">
    <source>
        <dbReference type="Proteomes" id="UP001174210"/>
    </source>
</evidence>
<dbReference type="InterPro" id="IPR013783">
    <property type="entry name" value="Ig-like_fold"/>
</dbReference>
<evidence type="ECO:0000313" key="2">
    <source>
        <dbReference type="EMBL" id="MDN4598454.1"/>
    </source>
</evidence>